<keyword evidence="6 10" id="KW-0067">ATP-binding</keyword>
<accession>A0A9X2PP63</accession>
<dbReference type="SMART" id="SM00382">
    <property type="entry name" value="AAA"/>
    <property type="match status" value="1"/>
</dbReference>
<dbReference type="PANTHER" id="PTHR43166">
    <property type="entry name" value="AMINO ACID IMPORT ATP-BINDING PROTEIN"/>
    <property type="match status" value="1"/>
</dbReference>
<comment type="subcellular location">
    <subcellularLocation>
        <location evidence="1">Cell membrane</location>
        <topology evidence="1">Peripheral membrane protein</topology>
    </subcellularLocation>
</comment>
<evidence type="ECO:0000256" key="1">
    <source>
        <dbReference type="ARBA" id="ARBA00004202"/>
    </source>
</evidence>
<dbReference type="Gene3D" id="3.40.50.300">
    <property type="entry name" value="P-loop containing nucleotide triphosphate hydrolases"/>
    <property type="match status" value="1"/>
</dbReference>
<dbReference type="Proteomes" id="UP001151088">
    <property type="component" value="Unassembled WGS sequence"/>
</dbReference>
<evidence type="ECO:0000259" key="9">
    <source>
        <dbReference type="PROSITE" id="PS50893"/>
    </source>
</evidence>
<evidence type="ECO:0000313" key="10">
    <source>
        <dbReference type="EMBL" id="MCS0497293.1"/>
    </source>
</evidence>
<dbReference type="GO" id="GO:0005524">
    <property type="term" value="F:ATP binding"/>
    <property type="evidence" value="ECO:0007669"/>
    <property type="project" value="UniProtKB-KW"/>
</dbReference>
<organism evidence="10 11">
    <name type="scientific">Ancylobacter mangrovi</name>
    <dbReference type="NCBI Taxonomy" id="2972472"/>
    <lineage>
        <taxon>Bacteria</taxon>
        <taxon>Pseudomonadati</taxon>
        <taxon>Pseudomonadota</taxon>
        <taxon>Alphaproteobacteria</taxon>
        <taxon>Hyphomicrobiales</taxon>
        <taxon>Xanthobacteraceae</taxon>
        <taxon>Ancylobacter</taxon>
    </lineage>
</organism>
<dbReference type="PROSITE" id="PS00211">
    <property type="entry name" value="ABC_TRANSPORTER_1"/>
    <property type="match status" value="1"/>
</dbReference>
<gene>
    <name evidence="10" type="ORF">NVS89_19580</name>
</gene>
<dbReference type="GO" id="GO:0005886">
    <property type="term" value="C:plasma membrane"/>
    <property type="evidence" value="ECO:0007669"/>
    <property type="project" value="UniProtKB-SubCell"/>
</dbReference>
<name>A0A9X2PP63_9HYPH</name>
<sequence>MRQFAPGMPVIEMSGVHLALGAAEILRGIDLVVGCGERVAIIGPSGSGKSSLIRCMNALARPRAGRVTVLGEDLATPAGLKECRRRTDMIFQSFNLYSQMTVLENVMLAPRHLLGLPAAAARARALEHLAAMEMDGFAARYPFELSGGQQQRVALARALAKAPDILLLDEPTSALDPELVRSVMAAIVTATARGITTVTVTHEIGFAREHAHRLVFLCEGRVVEQGPPEDMLARPKSPRLAGFLKASARA</sequence>
<dbReference type="InterPro" id="IPR027417">
    <property type="entry name" value="P-loop_NTPase"/>
</dbReference>
<dbReference type="PANTHER" id="PTHR43166:SF9">
    <property type="entry name" value="GLUTAMATE_ASPARTATE IMPORT ATP-BINDING PROTEIN GLTL"/>
    <property type="match status" value="1"/>
</dbReference>
<protein>
    <submittedName>
        <fullName evidence="10">Amino acid ABC transporter ATP-binding protein</fullName>
    </submittedName>
</protein>
<evidence type="ECO:0000256" key="5">
    <source>
        <dbReference type="ARBA" id="ARBA00022741"/>
    </source>
</evidence>
<dbReference type="SUPFAM" id="SSF52540">
    <property type="entry name" value="P-loop containing nucleoside triphosphate hydrolases"/>
    <property type="match status" value="1"/>
</dbReference>
<evidence type="ECO:0000256" key="3">
    <source>
        <dbReference type="ARBA" id="ARBA00022448"/>
    </source>
</evidence>
<dbReference type="InterPro" id="IPR003439">
    <property type="entry name" value="ABC_transporter-like_ATP-bd"/>
</dbReference>
<evidence type="ECO:0000256" key="4">
    <source>
        <dbReference type="ARBA" id="ARBA00022475"/>
    </source>
</evidence>
<reference evidence="10" key="1">
    <citation type="submission" date="2022-08" db="EMBL/GenBank/DDBJ databases">
        <authorList>
            <person name="Li F."/>
        </authorList>
    </citation>
    <scope>NUCLEOTIDE SEQUENCE</scope>
    <source>
        <strain evidence="10">MQZ15Z-1</strain>
    </source>
</reference>
<dbReference type="PROSITE" id="PS50893">
    <property type="entry name" value="ABC_TRANSPORTER_2"/>
    <property type="match status" value="1"/>
</dbReference>
<evidence type="ECO:0000256" key="7">
    <source>
        <dbReference type="ARBA" id="ARBA00022970"/>
    </source>
</evidence>
<comment type="similarity">
    <text evidence="2">Belongs to the ABC transporter superfamily.</text>
</comment>
<dbReference type="PIRSF" id="PIRSF039085">
    <property type="entry name" value="ABC_ATPase_HisP"/>
    <property type="match status" value="1"/>
</dbReference>
<dbReference type="GO" id="GO:0016887">
    <property type="term" value="F:ATP hydrolysis activity"/>
    <property type="evidence" value="ECO:0007669"/>
    <property type="project" value="InterPro"/>
</dbReference>
<keyword evidence="5" id="KW-0547">Nucleotide-binding</keyword>
<keyword evidence="4" id="KW-1003">Cell membrane</keyword>
<keyword evidence="7" id="KW-0029">Amino-acid transport</keyword>
<dbReference type="Pfam" id="PF00005">
    <property type="entry name" value="ABC_tran"/>
    <property type="match status" value="1"/>
</dbReference>
<dbReference type="RefSeq" id="WP_258734452.1">
    <property type="nucleotide sequence ID" value="NZ_JANTHZ010000011.1"/>
</dbReference>
<dbReference type="InterPro" id="IPR017871">
    <property type="entry name" value="ABC_transporter-like_CS"/>
</dbReference>
<keyword evidence="3" id="KW-0813">Transport</keyword>
<evidence type="ECO:0000256" key="8">
    <source>
        <dbReference type="ARBA" id="ARBA00023136"/>
    </source>
</evidence>
<dbReference type="InterPro" id="IPR050086">
    <property type="entry name" value="MetN_ABC_transporter-like"/>
</dbReference>
<proteinExistence type="inferred from homology"/>
<dbReference type="GO" id="GO:0015424">
    <property type="term" value="F:ABC-type amino acid transporter activity"/>
    <property type="evidence" value="ECO:0007669"/>
    <property type="project" value="InterPro"/>
</dbReference>
<feature type="domain" description="ABC transporter" evidence="9">
    <location>
        <begin position="11"/>
        <end position="244"/>
    </location>
</feature>
<dbReference type="InterPro" id="IPR030679">
    <property type="entry name" value="ABC_ATPase_HisP-typ"/>
</dbReference>
<dbReference type="EMBL" id="JANTHZ010000011">
    <property type="protein sequence ID" value="MCS0497293.1"/>
    <property type="molecule type" value="Genomic_DNA"/>
</dbReference>
<keyword evidence="8" id="KW-0472">Membrane</keyword>
<dbReference type="InterPro" id="IPR003593">
    <property type="entry name" value="AAA+_ATPase"/>
</dbReference>
<comment type="caution">
    <text evidence="10">The sequence shown here is derived from an EMBL/GenBank/DDBJ whole genome shotgun (WGS) entry which is preliminary data.</text>
</comment>
<evidence type="ECO:0000256" key="6">
    <source>
        <dbReference type="ARBA" id="ARBA00022840"/>
    </source>
</evidence>
<dbReference type="AlphaFoldDB" id="A0A9X2PP63"/>
<evidence type="ECO:0000256" key="2">
    <source>
        <dbReference type="ARBA" id="ARBA00005417"/>
    </source>
</evidence>
<evidence type="ECO:0000313" key="11">
    <source>
        <dbReference type="Proteomes" id="UP001151088"/>
    </source>
</evidence>
<keyword evidence="11" id="KW-1185">Reference proteome</keyword>